<comment type="cofactor">
    <cofactor evidence="9">
        <name>Zn(2+)</name>
        <dbReference type="ChEBI" id="CHEBI:29105"/>
    </cofactor>
    <text evidence="9">Binds 1 zinc ion per subunit.</text>
</comment>
<dbReference type="EC" id="3.4.17.19" evidence="8"/>
<dbReference type="SUPFAM" id="SSF55486">
    <property type="entry name" value="Metalloproteases ('zincins'), catalytic domain"/>
    <property type="match status" value="1"/>
</dbReference>
<evidence type="ECO:0000256" key="8">
    <source>
        <dbReference type="PIRNR" id="PIRNR006615"/>
    </source>
</evidence>
<evidence type="ECO:0000313" key="12">
    <source>
        <dbReference type="Proteomes" id="UP000176198"/>
    </source>
</evidence>
<dbReference type="Proteomes" id="UP000176198">
    <property type="component" value="Unassembled WGS sequence"/>
</dbReference>
<organism evidence="11 12">
    <name type="scientific">Candidatus Woesebacteria bacterium GWA1_41_8</name>
    <dbReference type="NCBI Taxonomy" id="1802471"/>
    <lineage>
        <taxon>Bacteria</taxon>
        <taxon>Candidatus Woeseibacteriota</taxon>
    </lineage>
</organism>
<dbReference type="EMBL" id="MGFJ01000035">
    <property type="protein sequence ID" value="OGM01936.1"/>
    <property type="molecule type" value="Genomic_DNA"/>
</dbReference>
<evidence type="ECO:0000256" key="10">
    <source>
        <dbReference type="PIRSR" id="PIRSR006615-2"/>
    </source>
</evidence>
<name>A0A1F7WGG7_9BACT</name>
<gene>
    <name evidence="11" type="ORF">A2115_03700</name>
</gene>
<keyword evidence="9" id="KW-0862">Zinc</keyword>
<proteinExistence type="inferred from homology"/>
<evidence type="ECO:0000256" key="3">
    <source>
        <dbReference type="ARBA" id="ARBA00022723"/>
    </source>
</evidence>
<dbReference type="Gene3D" id="1.10.1370.30">
    <property type="match status" value="1"/>
</dbReference>
<dbReference type="AlphaFoldDB" id="A0A1F7WGG7"/>
<feature type="binding site" evidence="9">
    <location>
        <position position="267"/>
    </location>
    <ligand>
        <name>Zn(2+)</name>
        <dbReference type="ChEBI" id="CHEBI:29105"/>
        <note>catalytic</note>
    </ligand>
</feature>
<evidence type="ECO:0000256" key="5">
    <source>
        <dbReference type="ARBA" id="ARBA00023049"/>
    </source>
</evidence>
<dbReference type="GO" id="GO:0008270">
    <property type="term" value="F:zinc ion binding"/>
    <property type="evidence" value="ECO:0007669"/>
    <property type="project" value="UniProtKB-ARBA"/>
</dbReference>
<keyword evidence="3 8" id="KW-0479">Metal-binding</keyword>
<dbReference type="GO" id="GO:0006508">
    <property type="term" value="P:proteolysis"/>
    <property type="evidence" value="ECO:0007669"/>
    <property type="project" value="UniProtKB-UniRule"/>
</dbReference>
<dbReference type="InterPro" id="IPR001333">
    <property type="entry name" value="Peptidase_M32_Taq"/>
</dbReference>
<evidence type="ECO:0000256" key="1">
    <source>
        <dbReference type="ARBA" id="ARBA00022645"/>
    </source>
</evidence>
<accession>A0A1F7WGG7</accession>
<dbReference type="PIRSF" id="PIRSF006615">
    <property type="entry name" value="Zn_crbxpep_Taq"/>
    <property type="match status" value="1"/>
</dbReference>
<dbReference type="GO" id="GO:0004181">
    <property type="term" value="F:metallocarboxypeptidase activity"/>
    <property type="evidence" value="ECO:0007669"/>
    <property type="project" value="UniProtKB-UniRule"/>
</dbReference>
<dbReference type="PRINTS" id="PR00998">
    <property type="entry name" value="CRBOXYPTASET"/>
</dbReference>
<keyword evidence="4 8" id="KW-0378">Hydrolase</keyword>
<feature type="binding site" evidence="9">
    <location>
        <position position="297"/>
    </location>
    <ligand>
        <name>Zn(2+)</name>
        <dbReference type="ChEBI" id="CHEBI:29105"/>
        <note>catalytic</note>
    </ligand>
</feature>
<keyword evidence="5 8" id="KW-0482">Metalloprotease</keyword>
<feature type="active site" description="Proton donor/acceptor" evidence="10">
    <location>
        <position position="268"/>
    </location>
</feature>
<comment type="caution">
    <text evidence="11">The sequence shown here is derived from an EMBL/GenBank/DDBJ whole genome shotgun (WGS) entry which is preliminary data.</text>
</comment>
<dbReference type="FunFam" id="1.10.1370.30:FF:000003">
    <property type="entry name" value="Thermostable carboxypeptidase 1"/>
    <property type="match status" value="1"/>
</dbReference>
<dbReference type="STRING" id="1802471.A2115_03700"/>
<evidence type="ECO:0000313" key="11">
    <source>
        <dbReference type="EMBL" id="OGM01936.1"/>
    </source>
</evidence>
<evidence type="ECO:0000256" key="2">
    <source>
        <dbReference type="ARBA" id="ARBA00022670"/>
    </source>
</evidence>
<evidence type="ECO:0000256" key="7">
    <source>
        <dbReference type="ARBA" id="ARBA00061580"/>
    </source>
</evidence>
<feature type="binding site" evidence="9">
    <location>
        <position position="271"/>
    </location>
    <ligand>
        <name>Zn(2+)</name>
        <dbReference type="ChEBI" id="CHEBI:29105"/>
        <note>catalytic</note>
    </ligand>
</feature>
<keyword evidence="2 8" id="KW-0645">Protease</keyword>
<dbReference type="Pfam" id="PF02074">
    <property type="entry name" value="Peptidase_M32"/>
    <property type="match status" value="1"/>
</dbReference>
<dbReference type="PANTHER" id="PTHR34217">
    <property type="entry name" value="METAL-DEPENDENT CARBOXYPEPTIDASE"/>
    <property type="match status" value="1"/>
</dbReference>
<keyword evidence="1 8" id="KW-0121">Carboxypeptidase</keyword>
<evidence type="ECO:0000256" key="4">
    <source>
        <dbReference type="ARBA" id="ARBA00022801"/>
    </source>
</evidence>
<dbReference type="PANTHER" id="PTHR34217:SF1">
    <property type="entry name" value="CARBOXYPEPTIDASE 1"/>
    <property type="match status" value="1"/>
</dbReference>
<reference evidence="11 12" key="1">
    <citation type="journal article" date="2016" name="Nat. Commun.">
        <title>Thousands of microbial genomes shed light on interconnected biogeochemical processes in an aquifer system.</title>
        <authorList>
            <person name="Anantharaman K."/>
            <person name="Brown C.T."/>
            <person name="Hug L.A."/>
            <person name="Sharon I."/>
            <person name="Castelle C.J."/>
            <person name="Probst A.J."/>
            <person name="Thomas B.C."/>
            <person name="Singh A."/>
            <person name="Wilkins M.J."/>
            <person name="Karaoz U."/>
            <person name="Brodie E.L."/>
            <person name="Williams K.H."/>
            <person name="Hubbard S.S."/>
            <person name="Banfield J.F."/>
        </authorList>
    </citation>
    <scope>NUCLEOTIDE SEQUENCE [LARGE SCALE GENOMIC DNA]</scope>
</reference>
<dbReference type="CDD" id="cd06460">
    <property type="entry name" value="M32_Taq"/>
    <property type="match status" value="1"/>
</dbReference>
<comment type="catalytic activity">
    <reaction evidence="6 8">
        <text>Release of a C-terminal amino acid with broad specificity, except for -Pro.</text>
        <dbReference type="EC" id="3.4.17.19"/>
    </reaction>
</comment>
<comment type="function">
    <text evidence="8">Broad specificity carboxypetidase that releases amino acids sequentially from the C-terminus, including neutral, aromatic, polar and basic residues.</text>
</comment>
<comment type="similarity">
    <text evidence="7 8">Belongs to the peptidase M32 family.</text>
</comment>
<protein>
    <recommendedName>
        <fullName evidence="8">Metal-dependent carboxypeptidase</fullName>
        <ecNumber evidence="8">3.4.17.19</ecNumber>
    </recommendedName>
</protein>
<sequence length="501" mass="57744">MKSKSKNIQKLLEKYREISLLVKINSILGWDMAVNLPPKGAEGRAKQSAYLTKLITEKWLDPEFKKLIETTDDTKLSSEEKAVLRNLRHAGKFHYKVPKKVIVEFSEASSRAFMAWQEARRENNFKKFLPFLKKNVELNKKIANHLGYGNNPYDALLDIFEPGLTAEDVEAVFAKLQPELTVLITKIKKSQNYKKADRLVSKTAKFPQELQRELALEIIAKMGYDLDAGRMDISTHPFTEQLGSHDIRITNRYRENAFQESLMTAMHEAGHALYEQGVKSSYAGTPLEGGVSLGIHESQSRFWENQVGRSEVFAKYAIKLFRKYYPKEFNKMSSEDLFIVFNDVNPGFIRVEADEVTYNLHIALRFGLENGIINNKLKVEDLPEIWRSKMKDYLGVVPKTDREGVLQDVHWSHGMLGYFPTYTLGNLYAAQFAVKLKKQLDFDKLAGTGNLAPILSWLRKNIHQYGSLYWPKELIKKVTGEELKPDYFLAYIKDKYTKLYL</sequence>
<evidence type="ECO:0000256" key="6">
    <source>
        <dbReference type="ARBA" id="ARBA00052755"/>
    </source>
</evidence>
<dbReference type="PROSITE" id="PS52034">
    <property type="entry name" value="PEPTIDASE_M32"/>
    <property type="match status" value="1"/>
</dbReference>
<evidence type="ECO:0000256" key="9">
    <source>
        <dbReference type="PIRSR" id="PIRSR006615-1"/>
    </source>
</evidence>